<dbReference type="GO" id="GO:0009279">
    <property type="term" value="C:cell outer membrane"/>
    <property type="evidence" value="ECO:0007669"/>
    <property type="project" value="UniProtKB-SubCell"/>
</dbReference>
<dbReference type="EMBL" id="WJKJ01000082">
    <property type="protein sequence ID" value="MBD3364088.1"/>
    <property type="molecule type" value="Genomic_DNA"/>
</dbReference>
<dbReference type="InterPro" id="IPR013784">
    <property type="entry name" value="Carb-bd-like_fold"/>
</dbReference>
<sequence length="554" mass="61128">MGKKIILGLAGLSLILSAEFNRSSVLIDAPTAYVLRHKVVQGTAVGSFGVSTNDPRAPYEFDFALGLGLGDFCELSVTAFTLENYSLGVSALLLKEKTWYPSIAVGIHDITWVPYIGSFGGGNTTPPGPNTGNFNPEDQIIDNPNFLHGEQKEWFSAFLVASKQFGNYLRVHAGLGRGRFVGYDRFEASLNSDVFFNTFSPNAIGLFGGLEFNYDNWLSVSLEYDGRDINAGTKIGFEYWEVYLAMNRLEQLGPNAPYAPRLVAGLNFYTSPHKRIRKGSVLGGKVTYPDANTAGGATVDLFSDTYNQTTKSNDRGNYRLRGVPAGELTLVAAKDGYRSNPEQIKITEGASVRVDLELKDIRNMGRIDGRVLDAVDGSGIVSNVYVVETGDVVRTGPKGGAYELVGLSPGKYTLHAEARGYFDHEITCQAKSGTETELDINMSKNWIIFHFKPGEKMIEQRYMPVLEDVVRFLKKRPNMIVEIQGHTDSVGDAKHNRELSRKRAEAVRDFLVKRGISESRLVVKGYGELSPIGDNRTILGRDMNRRVELKVLSE</sequence>
<dbReference type="AlphaFoldDB" id="A0A9D5K878"/>
<reference evidence="6" key="1">
    <citation type="submission" date="2019-11" db="EMBL/GenBank/DDBJ databases">
        <title>Microbial mats filling the niche in hypersaline microbial mats.</title>
        <authorList>
            <person name="Wong H.L."/>
            <person name="Macleod F.I."/>
            <person name="White R.A. III"/>
            <person name="Burns B.P."/>
        </authorList>
    </citation>
    <scope>NUCLEOTIDE SEQUENCE</scope>
    <source>
        <strain evidence="6">Bin_327</strain>
    </source>
</reference>
<dbReference type="Proteomes" id="UP000630660">
    <property type="component" value="Unassembled WGS sequence"/>
</dbReference>
<dbReference type="SUPFAM" id="SSF49452">
    <property type="entry name" value="Starch-binding domain-like"/>
    <property type="match status" value="2"/>
</dbReference>
<evidence type="ECO:0000256" key="3">
    <source>
        <dbReference type="ARBA" id="ARBA00023237"/>
    </source>
</evidence>
<dbReference type="Pfam" id="PF00691">
    <property type="entry name" value="OmpA"/>
    <property type="match status" value="1"/>
</dbReference>
<name>A0A9D5K878_UNCW3</name>
<dbReference type="InterPro" id="IPR050330">
    <property type="entry name" value="Bact_OuterMem_StrucFunc"/>
</dbReference>
<dbReference type="PANTHER" id="PTHR30329">
    <property type="entry name" value="STATOR ELEMENT OF FLAGELLAR MOTOR COMPLEX"/>
    <property type="match status" value="1"/>
</dbReference>
<dbReference type="Gene3D" id="2.60.40.1120">
    <property type="entry name" value="Carboxypeptidase-like, regulatory domain"/>
    <property type="match status" value="2"/>
</dbReference>
<evidence type="ECO:0000313" key="6">
    <source>
        <dbReference type="EMBL" id="MBD3364088.1"/>
    </source>
</evidence>
<proteinExistence type="predicted"/>
<dbReference type="PROSITE" id="PS51123">
    <property type="entry name" value="OMPA_2"/>
    <property type="match status" value="1"/>
</dbReference>
<evidence type="ECO:0000313" key="7">
    <source>
        <dbReference type="Proteomes" id="UP000630660"/>
    </source>
</evidence>
<dbReference type="InterPro" id="IPR006664">
    <property type="entry name" value="OMP_bac"/>
</dbReference>
<dbReference type="InterPro" id="IPR006665">
    <property type="entry name" value="OmpA-like"/>
</dbReference>
<dbReference type="PRINTS" id="PR01021">
    <property type="entry name" value="OMPADOMAIN"/>
</dbReference>
<keyword evidence="2 4" id="KW-0472">Membrane</keyword>
<dbReference type="CDD" id="cd07185">
    <property type="entry name" value="OmpA_C-like"/>
    <property type="match status" value="1"/>
</dbReference>
<comment type="subcellular location">
    <subcellularLocation>
        <location evidence="1">Cell outer membrane</location>
    </subcellularLocation>
</comment>
<accession>A0A9D5K878</accession>
<dbReference type="Gene3D" id="3.30.1330.60">
    <property type="entry name" value="OmpA-like domain"/>
    <property type="match status" value="1"/>
</dbReference>
<organism evidence="6 7">
    <name type="scientific">candidate division WOR-3 bacterium</name>
    <dbReference type="NCBI Taxonomy" id="2052148"/>
    <lineage>
        <taxon>Bacteria</taxon>
        <taxon>Bacteria division WOR-3</taxon>
    </lineage>
</organism>
<evidence type="ECO:0000256" key="4">
    <source>
        <dbReference type="PROSITE-ProRule" id="PRU00473"/>
    </source>
</evidence>
<evidence type="ECO:0000256" key="2">
    <source>
        <dbReference type="ARBA" id="ARBA00023136"/>
    </source>
</evidence>
<dbReference type="InterPro" id="IPR036737">
    <property type="entry name" value="OmpA-like_sf"/>
</dbReference>
<dbReference type="SUPFAM" id="SSF103088">
    <property type="entry name" value="OmpA-like"/>
    <property type="match status" value="1"/>
</dbReference>
<evidence type="ECO:0000256" key="1">
    <source>
        <dbReference type="ARBA" id="ARBA00004442"/>
    </source>
</evidence>
<feature type="domain" description="OmpA-like" evidence="5">
    <location>
        <begin position="435"/>
        <end position="554"/>
    </location>
</feature>
<evidence type="ECO:0000259" key="5">
    <source>
        <dbReference type="PROSITE" id="PS51123"/>
    </source>
</evidence>
<dbReference type="PANTHER" id="PTHR30329:SF21">
    <property type="entry name" value="LIPOPROTEIN YIAD-RELATED"/>
    <property type="match status" value="1"/>
</dbReference>
<gene>
    <name evidence="6" type="ORF">GF359_02620</name>
</gene>
<dbReference type="GO" id="GO:0030246">
    <property type="term" value="F:carbohydrate binding"/>
    <property type="evidence" value="ECO:0007669"/>
    <property type="project" value="InterPro"/>
</dbReference>
<comment type="caution">
    <text evidence="6">The sequence shown here is derived from an EMBL/GenBank/DDBJ whole genome shotgun (WGS) entry which is preliminary data.</text>
</comment>
<keyword evidence="3" id="KW-0998">Cell outer membrane</keyword>
<protein>
    <submittedName>
        <fullName evidence="6">OmpA family protein</fullName>
    </submittedName>
</protein>
<dbReference type="Pfam" id="PF13620">
    <property type="entry name" value="CarboxypepD_reg"/>
    <property type="match status" value="1"/>
</dbReference>